<comment type="caution">
    <text evidence="1">The sequence shown here is derived from an EMBL/GenBank/DDBJ whole genome shotgun (WGS) entry which is preliminary data.</text>
</comment>
<dbReference type="AlphaFoldDB" id="A0A1F4SU93"/>
<dbReference type="EMBL" id="MEUB01000013">
    <property type="protein sequence ID" value="OGC24012.1"/>
    <property type="molecule type" value="Genomic_DNA"/>
</dbReference>
<reference evidence="1 2" key="1">
    <citation type="journal article" date="2016" name="Nat. Commun.">
        <title>Thousands of microbial genomes shed light on interconnected biogeochemical processes in an aquifer system.</title>
        <authorList>
            <person name="Anantharaman K."/>
            <person name="Brown C.T."/>
            <person name="Hug L.A."/>
            <person name="Sharon I."/>
            <person name="Castelle C.J."/>
            <person name="Probst A.J."/>
            <person name="Thomas B.C."/>
            <person name="Singh A."/>
            <person name="Wilkins M.J."/>
            <person name="Karaoz U."/>
            <person name="Brodie E.L."/>
            <person name="Williams K.H."/>
            <person name="Hubbard S.S."/>
            <person name="Banfield J.F."/>
        </authorList>
    </citation>
    <scope>NUCLEOTIDE SEQUENCE [LARGE SCALE GENOMIC DNA]</scope>
</reference>
<protein>
    <submittedName>
        <fullName evidence="1">Uncharacterized protein</fullName>
    </submittedName>
</protein>
<name>A0A1F4SU93_UNCSA</name>
<proteinExistence type="predicted"/>
<evidence type="ECO:0000313" key="1">
    <source>
        <dbReference type="EMBL" id="OGC24012.1"/>
    </source>
</evidence>
<sequence>MDGENIKKLKKKFRGFWLGIKVTKRGKYKEPILGKIIAKAKTHHGLHCVLKDPDVYETFAGKTPTQAVLF</sequence>
<gene>
    <name evidence="1" type="ORF">A2310_05680</name>
</gene>
<accession>A0A1F4SU93</accession>
<evidence type="ECO:0000313" key="2">
    <source>
        <dbReference type="Proteomes" id="UP000178417"/>
    </source>
</evidence>
<organism evidence="1 2">
    <name type="scientific">candidate division WOR-1 bacterium RIFOXYB2_FULL_37_13</name>
    <dbReference type="NCBI Taxonomy" id="1802579"/>
    <lineage>
        <taxon>Bacteria</taxon>
        <taxon>Bacillati</taxon>
        <taxon>Saganbacteria</taxon>
    </lineage>
</organism>
<dbReference type="Proteomes" id="UP000178417">
    <property type="component" value="Unassembled WGS sequence"/>
</dbReference>